<protein>
    <recommendedName>
        <fullName evidence="8">Fatty acid hydroxylase domain-containing protein</fullName>
    </recommendedName>
</protein>
<dbReference type="EMBL" id="MCGO01000047">
    <property type="protein sequence ID" value="ORY37945.1"/>
    <property type="molecule type" value="Genomic_DNA"/>
</dbReference>
<keyword evidence="10" id="KW-1185">Reference proteome</keyword>
<dbReference type="Proteomes" id="UP000193642">
    <property type="component" value="Unassembled WGS sequence"/>
</dbReference>
<evidence type="ECO:0000256" key="6">
    <source>
        <dbReference type="ARBA" id="ARBA00023136"/>
    </source>
</evidence>
<dbReference type="PANTHER" id="PTHR21624:SF1">
    <property type="entry name" value="ALKYLGLYCEROL MONOOXYGENASE"/>
    <property type="match status" value="1"/>
</dbReference>
<evidence type="ECO:0000256" key="1">
    <source>
        <dbReference type="ARBA" id="ARBA00004127"/>
    </source>
</evidence>
<accession>A0A1Y2BV15</accession>
<keyword evidence="6 7" id="KW-0472">Membrane</keyword>
<feature type="domain" description="Fatty acid hydroxylase" evidence="8">
    <location>
        <begin position="133"/>
        <end position="265"/>
    </location>
</feature>
<evidence type="ECO:0000313" key="10">
    <source>
        <dbReference type="Proteomes" id="UP000193642"/>
    </source>
</evidence>
<keyword evidence="5" id="KW-0443">Lipid metabolism</keyword>
<comment type="caution">
    <text evidence="9">The sequence shown here is derived from an EMBL/GenBank/DDBJ whole genome shotgun (WGS) entry which is preliminary data.</text>
</comment>
<dbReference type="InterPro" id="IPR006694">
    <property type="entry name" value="Fatty_acid_hydroxylase"/>
</dbReference>
<comment type="subcellular location">
    <subcellularLocation>
        <location evidence="1">Endomembrane system</location>
        <topology evidence="1">Multi-pass membrane protein</topology>
    </subcellularLocation>
</comment>
<dbReference type="STRING" id="329046.A0A1Y2BV15"/>
<keyword evidence="2 7" id="KW-0812">Transmembrane</keyword>
<dbReference type="GO" id="GO:0016020">
    <property type="term" value="C:membrane"/>
    <property type="evidence" value="ECO:0007669"/>
    <property type="project" value="GOC"/>
</dbReference>
<dbReference type="AlphaFoldDB" id="A0A1Y2BV15"/>
<evidence type="ECO:0000256" key="7">
    <source>
        <dbReference type="SAM" id="Phobius"/>
    </source>
</evidence>
<organism evidence="9 10">
    <name type="scientific">Rhizoclosmatium globosum</name>
    <dbReference type="NCBI Taxonomy" id="329046"/>
    <lineage>
        <taxon>Eukaryota</taxon>
        <taxon>Fungi</taxon>
        <taxon>Fungi incertae sedis</taxon>
        <taxon>Chytridiomycota</taxon>
        <taxon>Chytridiomycota incertae sedis</taxon>
        <taxon>Chytridiomycetes</taxon>
        <taxon>Chytridiales</taxon>
        <taxon>Chytriomycetaceae</taxon>
        <taxon>Rhizoclosmatium</taxon>
    </lineage>
</organism>
<gene>
    <name evidence="9" type="ORF">BCR33DRAFT_721139</name>
</gene>
<dbReference type="OrthoDB" id="6354873at2759"/>
<evidence type="ECO:0000256" key="5">
    <source>
        <dbReference type="ARBA" id="ARBA00023098"/>
    </source>
</evidence>
<feature type="transmembrane region" description="Helical" evidence="7">
    <location>
        <begin position="431"/>
        <end position="453"/>
    </location>
</feature>
<dbReference type="PANTHER" id="PTHR21624">
    <property type="entry name" value="STEROL DESATURASE-RELATED PROTEIN"/>
    <property type="match status" value="1"/>
</dbReference>
<dbReference type="GO" id="GO:0008610">
    <property type="term" value="P:lipid biosynthetic process"/>
    <property type="evidence" value="ECO:0007669"/>
    <property type="project" value="InterPro"/>
</dbReference>
<dbReference type="GO" id="GO:0050479">
    <property type="term" value="F:glyceryl-ether monooxygenase activity"/>
    <property type="evidence" value="ECO:0007669"/>
    <property type="project" value="TreeGrafter"/>
</dbReference>
<evidence type="ECO:0000256" key="2">
    <source>
        <dbReference type="ARBA" id="ARBA00022692"/>
    </source>
</evidence>
<evidence type="ECO:0000313" key="9">
    <source>
        <dbReference type="EMBL" id="ORY37945.1"/>
    </source>
</evidence>
<dbReference type="GO" id="GO:0005506">
    <property type="term" value="F:iron ion binding"/>
    <property type="evidence" value="ECO:0007669"/>
    <property type="project" value="InterPro"/>
</dbReference>
<feature type="transmembrane region" description="Helical" evidence="7">
    <location>
        <begin position="48"/>
        <end position="67"/>
    </location>
</feature>
<sequence length="546" mass="61519">MASSAFNDTTATSVVADTLRMFYIVDPFETSYKSLTDVPNFVAKAQPIFIAFLFLEIAAVLLIHLHAKLYATKSKRRLPQFPRLNDMIGSIGAGVLQQTSGLLLKEFQITLYVWLYNHICLVRFDEQWDLVVWILAFLGVDLAYYWAHRGAHELNIGWAGHVTHHNSQDYNLSTALRQSTIQVFFTTFFYLPLALIIPPPAFALHNMLNLLFQFWIHTEVIPPLGPLEYIINTPSSHRVHHGRNPFCIDKNYAGVLIIWDILFGTYQQEMVDVEPVLYGVTHNINTFNPITIQFHHLKYVLTAAGTAKGPVEAFSRVFMGPGWTPERPELRLGDPNDIPRVPNLIQDPDADIGYFNPDLFGFSAEKDPVGAAIVTAYVLLNFVAVVVFQMGVQMQKEVLGWQGIAVAVGVCVLVLSGIGELLDGEMEKERVLVFAVGQSVWYLVVWPMLVLYFDGFGVLGDGFLSALVRFYLPVMLCALFWAAVYLKDPEFGSAMAISKEGKEGEHWMWEPSNWIAYCRLEYVCFAGAILTGSWVWTLLGLMIIYA</sequence>
<evidence type="ECO:0000256" key="3">
    <source>
        <dbReference type="ARBA" id="ARBA00022989"/>
    </source>
</evidence>
<dbReference type="GO" id="GO:0005783">
    <property type="term" value="C:endoplasmic reticulum"/>
    <property type="evidence" value="ECO:0007669"/>
    <property type="project" value="TreeGrafter"/>
</dbReference>
<name>A0A1Y2BV15_9FUNG</name>
<proteinExistence type="predicted"/>
<feature type="transmembrane region" description="Helical" evidence="7">
    <location>
        <begin position="398"/>
        <end position="419"/>
    </location>
</feature>
<feature type="transmembrane region" description="Helical" evidence="7">
    <location>
        <begin position="468"/>
        <end position="486"/>
    </location>
</feature>
<evidence type="ECO:0000259" key="8">
    <source>
        <dbReference type="Pfam" id="PF04116"/>
    </source>
</evidence>
<reference evidence="9 10" key="1">
    <citation type="submission" date="2016-07" db="EMBL/GenBank/DDBJ databases">
        <title>Pervasive Adenine N6-methylation of Active Genes in Fungi.</title>
        <authorList>
            <consortium name="DOE Joint Genome Institute"/>
            <person name="Mondo S.J."/>
            <person name="Dannebaum R.O."/>
            <person name="Kuo R.C."/>
            <person name="Labutti K."/>
            <person name="Haridas S."/>
            <person name="Kuo A."/>
            <person name="Salamov A."/>
            <person name="Ahrendt S.R."/>
            <person name="Lipzen A."/>
            <person name="Sullivan W."/>
            <person name="Andreopoulos W.B."/>
            <person name="Clum A."/>
            <person name="Lindquist E."/>
            <person name="Daum C."/>
            <person name="Ramamoorthy G.K."/>
            <person name="Gryganskyi A."/>
            <person name="Culley D."/>
            <person name="Magnuson J.K."/>
            <person name="James T.Y."/>
            <person name="O'Malley M.A."/>
            <person name="Stajich J.E."/>
            <person name="Spatafora J.W."/>
            <person name="Visel A."/>
            <person name="Grigoriev I.V."/>
        </authorList>
    </citation>
    <scope>NUCLEOTIDE SEQUENCE [LARGE SCALE GENOMIC DNA]</scope>
    <source>
        <strain evidence="9 10">JEL800</strain>
    </source>
</reference>
<evidence type="ECO:0000256" key="4">
    <source>
        <dbReference type="ARBA" id="ARBA00023002"/>
    </source>
</evidence>
<keyword evidence="4" id="KW-0560">Oxidoreductase</keyword>
<feature type="transmembrane region" description="Helical" evidence="7">
    <location>
        <begin position="181"/>
        <end position="204"/>
    </location>
</feature>
<feature type="transmembrane region" description="Helical" evidence="7">
    <location>
        <begin position="130"/>
        <end position="147"/>
    </location>
</feature>
<feature type="transmembrane region" description="Helical" evidence="7">
    <location>
        <begin position="522"/>
        <end position="545"/>
    </location>
</feature>
<dbReference type="Pfam" id="PF04116">
    <property type="entry name" value="FA_hydroxylase"/>
    <property type="match status" value="1"/>
</dbReference>
<feature type="transmembrane region" description="Helical" evidence="7">
    <location>
        <begin position="369"/>
        <end position="392"/>
    </location>
</feature>
<dbReference type="InterPro" id="IPR051689">
    <property type="entry name" value="Sterol_desaturase/TMEM195"/>
</dbReference>
<keyword evidence="3 7" id="KW-1133">Transmembrane helix</keyword>
<dbReference type="GO" id="GO:0006643">
    <property type="term" value="P:membrane lipid metabolic process"/>
    <property type="evidence" value="ECO:0007669"/>
    <property type="project" value="TreeGrafter"/>
</dbReference>